<evidence type="ECO:0000259" key="1">
    <source>
        <dbReference type="Pfam" id="PF00534"/>
    </source>
</evidence>
<accession>A0ABS9S004</accession>
<evidence type="ECO:0000313" key="4">
    <source>
        <dbReference type="Proteomes" id="UP001202117"/>
    </source>
</evidence>
<protein>
    <submittedName>
        <fullName evidence="3">Glycosyltransferase family 4 protein</fullName>
    </submittedName>
</protein>
<name>A0ABS9S004_9GAMM</name>
<dbReference type="Gene3D" id="3.40.50.2000">
    <property type="entry name" value="Glycogen Phosphorylase B"/>
    <property type="match status" value="2"/>
</dbReference>
<dbReference type="PANTHER" id="PTHR45947">
    <property type="entry name" value="SULFOQUINOVOSYL TRANSFERASE SQD2"/>
    <property type="match status" value="1"/>
</dbReference>
<dbReference type="Proteomes" id="UP001202117">
    <property type="component" value="Unassembled WGS sequence"/>
</dbReference>
<dbReference type="PANTHER" id="PTHR45947:SF3">
    <property type="entry name" value="SULFOQUINOVOSYL TRANSFERASE SQD2"/>
    <property type="match status" value="1"/>
</dbReference>
<feature type="domain" description="Glycosyltransferase subfamily 4-like N-terminal" evidence="2">
    <location>
        <begin position="27"/>
        <end position="154"/>
    </location>
</feature>
<proteinExistence type="predicted"/>
<dbReference type="Pfam" id="PF00534">
    <property type="entry name" value="Glycos_transf_1"/>
    <property type="match status" value="1"/>
</dbReference>
<dbReference type="Pfam" id="PF13439">
    <property type="entry name" value="Glyco_transf_4"/>
    <property type="match status" value="1"/>
</dbReference>
<dbReference type="CDD" id="cd03808">
    <property type="entry name" value="GT4_CapM-like"/>
    <property type="match status" value="1"/>
</dbReference>
<feature type="domain" description="Glycosyl transferase family 1" evidence="1">
    <location>
        <begin position="192"/>
        <end position="358"/>
    </location>
</feature>
<reference evidence="3 4" key="1">
    <citation type="submission" date="2022-02" db="EMBL/GenBank/DDBJ databases">
        <title>Halomonas fukangensis sp. nov., a halophilic bacterium isolated from a bulk soil of Kalidium foliatum at Fukang.</title>
        <authorList>
            <person name="Huang Y."/>
        </authorList>
    </citation>
    <scope>NUCLEOTIDE SEQUENCE [LARGE SCALE GENOMIC DNA]</scope>
    <source>
        <strain evidence="3 4">EGI 63088</strain>
    </source>
</reference>
<dbReference type="InterPro" id="IPR001296">
    <property type="entry name" value="Glyco_trans_1"/>
</dbReference>
<organism evidence="3 4">
    <name type="scientific">Halomonas flagellata</name>
    <dbReference type="NCBI Taxonomy" id="2920385"/>
    <lineage>
        <taxon>Bacteria</taxon>
        <taxon>Pseudomonadati</taxon>
        <taxon>Pseudomonadota</taxon>
        <taxon>Gammaproteobacteria</taxon>
        <taxon>Oceanospirillales</taxon>
        <taxon>Halomonadaceae</taxon>
        <taxon>Halomonas</taxon>
    </lineage>
</organism>
<dbReference type="SUPFAM" id="SSF53756">
    <property type="entry name" value="UDP-Glycosyltransferase/glycogen phosphorylase"/>
    <property type="match status" value="1"/>
</dbReference>
<sequence length="380" mass="41933">MAKRKIITTVTSDGSVIFLEGHFVCAQASGFDTILICKGGPNSSKISANEQTKFKEVPFSREIDIGNDVTCLISLVSIFMREKPFIVNAGTPKASLLSMLAAWVSGVPYRIYTQHGFRHESLHGLSRAIQILVERITCHLATHVICVSPSVRHLGISSGFFSESKSRMLGMGSCGVSFGRLRDGESHGPSCETIKAAYGIQQQDFVIGFVGRIIPRKGIEELVSAFIEISQSRPNIKLLLVGGFEKAQPISEWCLNMIRNHDHIINVGYQNNVAAYMKVMNLFCMPSHWEGFGNTLVEAAYLGLPVITSNGTGSRDAVKDDYNGTVVSVGDKDALKRTIIRYLDYPDILKKHGENGPSWARRFDRNVINNELVAFYKSLP</sequence>
<dbReference type="RefSeq" id="WP_240569985.1">
    <property type="nucleotide sequence ID" value="NZ_JAKVPY010000042.1"/>
</dbReference>
<dbReference type="EMBL" id="JAKVPY010000042">
    <property type="protein sequence ID" value="MCH4565443.1"/>
    <property type="molecule type" value="Genomic_DNA"/>
</dbReference>
<gene>
    <name evidence="3" type="ORF">MKP05_20300</name>
</gene>
<evidence type="ECO:0000259" key="2">
    <source>
        <dbReference type="Pfam" id="PF13439"/>
    </source>
</evidence>
<comment type="caution">
    <text evidence="3">The sequence shown here is derived from an EMBL/GenBank/DDBJ whole genome shotgun (WGS) entry which is preliminary data.</text>
</comment>
<dbReference type="InterPro" id="IPR028098">
    <property type="entry name" value="Glyco_trans_4-like_N"/>
</dbReference>
<evidence type="ECO:0000313" key="3">
    <source>
        <dbReference type="EMBL" id="MCH4565443.1"/>
    </source>
</evidence>
<keyword evidence="4" id="KW-1185">Reference proteome</keyword>
<dbReference type="InterPro" id="IPR050194">
    <property type="entry name" value="Glycosyltransferase_grp1"/>
</dbReference>